<dbReference type="SUPFAM" id="SSF54001">
    <property type="entry name" value="Cysteine proteinases"/>
    <property type="match status" value="1"/>
</dbReference>
<dbReference type="InterPro" id="IPR038765">
    <property type="entry name" value="Papain-like_cys_pep_sf"/>
</dbReference>
<dbReference type="EMBL" id="UINC01145501">
    <property type="protein sequence ID" value="SVD35671.1"/>
    <property type="molecule type" value="Genomic_DNA"/>
</dbReference>
<reference evidence="2" key="1">
    <citation type="submission" date="2018-05" db="EMBL/GenBank/DDBJ databases">
        <authorList>
            <person name="Lanie J.A."/>
            <person name="Ng W.-L."/>
            <person name="Kazmierczak K.M."/>
            <person name="Andrzejewski T.M."/>
            <person name="Davidsen T.M."/>
            <person name="Wayne K.J."/>
            <person name="Tettelin H."/>
            <person name="Glass J.I."/>
            <person name="Rusch D."/>
            <person name="Podicherti R."/>
            <person name="Tsui H.-C.T."/>
            <person name="Winkler M.E."/>
        </authorList>
    </citation>
    <scope>NUCLEOTIDE SEQUENCE</scope>
</reference>
<dbReference type="PANTHER" id="PTHR39327">
    <property type="match status" value="1"/>
</dbReference>
<protein>
    <recommendedName>
        <fullName evidence="1">Transglutaminase-like domain-containing protein</fullName>
    </recommendedName>
</protein>
<dbReference type="AlphaFoldDB" id="A0A382UPR7"/>
<accession>A0A382UPR7</accession>
<dbReference type="Gene3D" id="3.10.620.30">
    <property type="match status" value="1"/>
</dbReference>
<feature type="domain" description="Transglutaminase-like" evidence="1">
    <location>
        <begin position="10"/>
        <end position="103"/>
    </location>
</feature>
<dbReference type="PANTHER" id="PTHR39327:SF1">
    <property type="entry name" value="BLR5470 PROTEIN"/>
    <property type="match status" value="1"/>
</dbReference>
<feature type="non-terminal residue" evidence="2">
    <location>
        <position position="1"/>
    </location>
</feature>
<evidence type="ECO:0000259" key="1">
    <source>
        <dbReference type="Pfam" id="PF01841"/>
    </source>
</evidence>
<proteinExistence type="predicted"/>
<dbReference type="Pfam" id="PF01841">
    <property type="entry name" value="Transglut_core"/>
    <property type="match status" value="1"/>
</dbReference>
<dbReference type="InterPro" id="IPR010319">
    <property type="entry name" value="Transglutaminase-like_Cys_pept"/>
</dbReference>
<name>A0A382UPR7_9ZZZZ</name>
<dbReference type="InterPro" id="IPR002931">
    <property type="entry name" value="Transglutaminase-like"/>
</dbReference>
<evidence type="ECO:0000313" key="2">
    <source>
        <dbReference type="EMBL" id="SVD35671.1"/>
    </source>
</evidence>
<organism evidence="2">
    <name type="scientific">marine metagenome</name>
    <dbReference type="NCBI Taxonomy" id="408172"/>
    <lineage>
        <taxon>unclassified sequences</taxon>
        <taxon>metagenomes</taxon>
        <taxon>ecological metagenomes</taxon>
    </lineage>
</organism>
<gene>
    <name evidence="2" type="ORF">METZ01_LOCUS388525</name>
</gene>
<sequence length="147" mass="16313">IANGYTSVLEKTEFVHAFVGAIQYEFDIDGMGENEYPKYPIEMLWQGSGDCEDAAALYISIIEAMGFDAMLMTGAVRESEDEEFGGHAWAVVHVPGHSGYGWTVNSGSKAGMKFYFVETTAWYDDGSWGVGVNPWYEIDDTSNYDVE</sequence>